<comment type="caution">
    <text evidence="1">The sequence shown here is derived from an EMBL/GenBank/DDBJ whole genome shotgun (WGS) entry which is preliminary data.</text>
</comment>
<evidence type="ECO:0000313" key="2">
    <source>
        <dbReference type="Proteomes" id="UP000770661"/>
    </source>
</evidence>
<dbReference type="GO" id="GO:0005634">
    <property type="term" value="C:nucleus"/>
    <property type="evidence" value="ECO:0007669"/>
    <property type="project" value="UniProtKB-ARBA"/>
</dbReference>
<sequence>MTVKDASQSWAEEATQELLSRVASQVPPGRDTRSCRHRIKNVDWGAAALPGRTPEACQDHFMALYRKIDHLKTLTTVVGEMSKLVGSGMKDRRNRPLMPLHRFLKDYYTTEMKADIKKKGGNMFKLGHEAWRQLPAEQKEVYIRTYKDECSRLMLMHRTHGWPSRGCVWSRRLSLQSLLDHVSEVLNWVEVRAVTWPILYEGYRAVIKPRSDRLGSGYSPTNVLERSQTFEKSSWDDQAEVSAMAFHRCFPL</sequence>
<dbReference type="OrthoDB" id="1919336at2759"/>
<dbReference type="EMBL" id="JACEEZ010001516">
    <property type="protein sequence ID" value="KAG0729119.1"/>
    <property type="molecule type" value="Genomic_DNA"/>
</dbReference>
<protein>
    <submittedName>
        <fullName evidence="1">Upstream-binding factor 1-like protein 1</fullName>
    </submittedName>
</protein>
<reference evidence="1" key="1">
    <citation type="submission" date="2020-07" db="EMBL/GenBank/DDBJ databases">
        <title>The High-quality genome of the commercially important snow crab, Chionoecetes opilio.</title>
        <authorList>
            <person name="Jeong J.-H."/>
            <person name="Ryu S."/>
        </authorList>
    </citation>
    <scope>NUCLEOTIDE SEQUENCE</scope>
    <source>
        <strain evidence="1">MADBK_172401_WGS</strain>
        <tissue evidence="1">Digestive gland</tissue>
    </source>
</reference>
<proteinExistence type="predicted"/>
<dbReference type="CDD" id="cd00084">
    <property type="entry name" value="HMG-box_SF"/>
    <property type="match status" value="1"/>
</dbReference>
<evidence type="ECO:0000313" key="1">
    <source>
        <dbReference type="EMBL" id="KAG0729119.1"/>
    </source>
</evidence>
<dbReference type="Proteomes" id="UP000770661">
    <property type="component" value="Unassembled WGS sequence"/>
</dbReference>
<dbReference type="AlphaFoldDB" id="A0A8J4YX18"/>
<organism evidence="1 2">
    <name type="scientific">Chionoecetes opilio</name>
    <name type="common">Atlantic snow crab</name>
    <name type="synonym">Cancer opilio</name>
    <dbReference type="NCBI Taxonomy" id="41210"/>
    <lineage>
        <taxon>Eukaryota</taxon>
        <taxon>Metazoa</taxon>
        <taxon>Ecdysozoa</taxon>
        <taxon>Arthropoda</taxon>
        <taxon>Crustacea</taxon>
        <taxon>Multicrustacea</taxon>
        <taxon>Malacostraca</taxon>
        <taxon>Eumalacostraca</taxon>
        <taxon>Eucarida</taxon>
        <taxon>Decapoda</taxon>
        <taxon>Pleocyemata</taxon>
        <taxon>Brachyura</taxon>
        <taxon>Eubrachyura</taxon>
        <taxon>Majoidea</taxon>
        <taxon>Majidae</taxon>
        <taxon>Chionoecetes</taxon>
    </lineage>
</organism>
<accession>A0A8J4YX18</accession>
<dbReference type="InterPro" id="IPR036910">
    <property type="entry name" value="HMG_box_dom_sf"/>
</dbReference>
<name>A0A8J4YX18_CHIOP</name>
<keyword evidence="2" id="KW-1185">Reference proteome</keyword>
<gene>
    <name evidence="1" type="primary">Ubtfl1</name>
    <name evidence="1" type="ORF">GWK47_030967</name>
</gene>
<dbReference type="SUPFAM" id="SSF47095">
    <property type="entry name" value="HMG-box"/>
    <property type="match status" value="1"/>
</dbReference>